<sequence>MKSGTVVILCFLLVIERCGGDISERGYVYPQPVPPVQFDEPTDVYLPPVIQDFPPPLDDTPQFINPPDNSYLPPVLYPPLDNPPLQDELPPSPPSLYQAPPPTMKILNMSCTLDTSFKTLVKIDSKTGVQPVMDGKDGCITRTSSPAVYAIEIEDVRRMNECGVRRCVLGVTNKANMCATLRLPTIKGIRLPEDVTMTLQCAPRDSIVSHTKHIRLGPTTITKGRSTKSSIVASGGGQYNFDSQIFLLRKSPGSNNFDQLLQTGSVVQLGEEMLLRTKIQDGDGWKYSRMGPVIIRNEKSKKHVTLVEENGCRSPGIRSICPFHPKQLHPLDNILYFRAFLFDDSVKGDDMVLSVRMTGCLHAQDCFRNNICEESNFSPPHRSKRDINEKSNETTKWESVLQFKVVMSPQDITKSPLDPYKINESQYSLSSIVVIVLLMVLLMLILFLTLILSFKLYFRHLN</sequence>
<feature type="chain" id="PRO_5040123438" description="ZP domain-containing protein" evidence="2">
    <location>
        <begin position="21"/>
        <end position="462"/>
    </location>
</feature>
<evidence type="ECO:0000256" key="2">
    <source>
        <dbReference type="SAM" id="SignalP"/>
    </source>
</evidence>
<proteinExistence type="predicted"/>
<keyword evidence="2" id="KW-0732">Signal</keyword>
<dbReference type="PANTHER" id="PTHR39959:SF2">
    <property type="entry name" value="RE44287P"/>
    <property type="match status" value="1"/>
</dbReference>
<dbReference type="Proteomes" id="UP001152888">
    <property type="component" value="Unassembled WGS sequence"/>
</dbReference>
<keyword evidence="1" id="KW-1133">Transmembrane helix</keyword>
<dbReference type="AlphaFoldDB" id="A0A9P0M7P0"/>
<protein>
    <recommendedName>
        <fullName evidence="5">ZP domain-containing protein</fullName>
    </recommendedName>
</protein>
<feature type="transmembrane region" description="Helical" evidence="1">
    <location>
        <begin position="432"/>
        <end position="458"/>
    </location>
</feature>
<organism evidence="3 4">
    <name type="scientific">Acanthoscelides obtectus</name>
    <name type="common">Bean weevil</name>
    <name type="synonym">Bruchus obtectus</name>
    <dbReference type="NCBI Taxonomy" id="200917"/>
    <lineage>
        <taxon>Eukaryota</taxon>
        <taxon>Metazoa</taxon>
        <taxon>Ecdysozoa</taxon>
        <taxon>Arthropoda</taxon>
        <taxon>Hexapoda</taxon>
        <taxon>Insecta</taxon>
        <taxon>Pterygota</taxon>
        <taxon>Neoptera</taxon>
        <taxon>Endopterygota</taxon>
        <taxon>Coleoptera</taxon>
        <taxon>Polyphaga</taxon>
        <taxon>Cucujiformia</taxon>
        <taxon>Chrysomeloidea</taxon>
        <taxon>Chrysomelidae</taxon>
        <taxon>Bruchinae</taxon>
        <taxon>Bruchini</taxon>
        <taxon>Acanthoscelides</taxon>
    </lineage>
</organism>
<evidence type="ECO:0000256" key="1">
    <source>
        <dbReference type="SAM" id="Phobius"/>
    </source>
</evidence>
<keyword evidence="1" id="KW-0812">Transmembrane</keyword>
<gene>
    <name evidence="3" type="ORF">ACAOBT_LOCUS29495</name>
</gene>
<comment type="caution">
    <text evidence="3">The sequence shown here is derived from an EMBL/GenBank/DDBJ whole genome shotgun (WGS) entry which is preliminary data.</text>
</comment>
<reference evidence="3" key="1">
    <citation type="submission" date="2022-03" db="EMBL/GenBank/DDBJ databases">
        <authorList>
            <person name="Sayadi A."/>
        </authorList>
    </citation>
    <scope>NUCLEOTIDE SEQUENCE</scope>
</reference>
<dbReference type="EMBL" id="CAKOFQ010007735">
    <property type="protein sequence ID" value="CAH2007133.1"/>
    <property type="molecule type" value="Genomic_DNA"/>
</dbReference>
<evidence type="ECO:0008006" key="5">
    <source>
        <dbReference type="Google" id="ProtNLM"/>
    </source>
</evidence>
<keyword evidence="1" id="KW-0472">Membrane</keyword>
<accession>A0A9P0M7P0</accession>
<name>A0A9P0M7P0_ACAOB</name>
<evidence type="ECO:0000313" key="4">
    <source>
        <dbReference type="Proteomes" id="UP001152888"/>
    </source>
</evidence>
<dbReference type="PANTHER" id="PTHR39959">
    <property type="entry name" value="RE44287P-RELATED"/>
    <property type="match status" value="1"/>
</dbReference>
<feature type="signal peptide" evidence="2">
    <location>
        <begin position="1"/>
        <end position="20"/>
    </location>
</feature>
<keyword evidence="4" id="KW-1185">Reference proteome</keyword>
<evidence type="ECO:0000313" key="3">
    <source>
        <dbReference type="EMBL" id="CAH2007133.1"/>
    </source>
</evidence>
<dbReference type="OrthoDB" id="6757328at2759"/>